<evidence type="ECO:0000259" key="5">
    <source>
        <dbReference type="PROSITE" id="PS50102"/>
    </source>
</evidence>
<dbReference type="STRING" id="6412.T1FWP9"/>
<dbReference type="CTD" id="20213244"/>
<dbReference type="EMBL" id="AMQM01009096">
    <property type="status" value="NOT_ANNOTATED_CDS"/>
    <property type="molecule type" value="Genomic_DNA"/>
</dbReference>
<name>T1FWP9_HELRO</name>
<dbReference type="HOGENOM" id="CLU_601698_0_0_1"/>
<dbReference type="EMBL" id="KB095940">
    <property type="protein sequence ID" value="ESO09661.1"/>
    <property type="molecule type" value="Genomic_DNA"/>
</dbReference>
<dbReference type="OrthoDB" id="433414at2759"/>
<evidence type="ECO:0000313" key="8">
    <source>
        <dbReference type="Proteomes" id="UP000015101"/>
    </source>
</evidence>
<evidence type="ECO:0000313" key="6">
    <source>
        <dbReference type="EMBL" id="ESO09661.1"/>
    </source>
</evidence>
<proteinExistence type="predicted"/>
<reference evidence="8" key="1">
    <citation type="submission" date="2012-12" db="EMBL/GenBank/DDBJ databases">
        <authorList>
            <person name="Hellsten U."/>
            <person name="Grimwood J."/>
            <person name="Chapman J.A."/>
            <person name="Shapiro H."/>
            <person name="Aerts A."/>
            <person name="Otillar R.P."/>
            <person name="Terry A.Y."/>
            <person name="Boore J.L."/>
            <person name="Simakov O."/>
            <person name="Marletaz F."/>
            <person name="Cho S.-J."/>
            <person name="Edsinger-Gonzales E."/>
            <person name="Havlak P."/>
            <person name="Kuo D.-H."/>
            <person name="Larsson T."/>
            <person name="Lv J."/>
            <person name="Arendt D."/>
            <person name="Savage R."/>
            <person name="Osoegawa K."/>
            <person name="de Jong P."/>
            <person name="Lindberg D.R."/>
            <person name="Seaver E.C."/>
            <person name="Weisblat D.A."/>
            <person name="Putnam N.H."/>
            <person name="Grigoriev I.V."/>
            <person name="Rokhsar D.S."/>
        </authorList>
    </citation>
    <scope>NUCLEOTIDE SEQUENCE</scope>
</reference>
<dbReference type="EnsemblMetazoa" id="HelroT195048">
    <property type="protein sequence ID" value="HelroP195048"/>
    <property type="gene ID" value="HelroG195048"/>
</dbReference>
<protein>
    <recommendedName>
        <fullName evidence="1">Methenyltetrahydrofolate synthase domain-containing protein</fullName>
    </recommendedName>
</protein>
<keyword evidence="2 3" id="KW-0694">RNA-binding</keyword>
<dbReference type="InParanoid" id="T1FWP9"/>
<gene>
    <name evidence="7" type="primary">20213244</name>
    <name evidence="6" type="ORF">HELRODRAFT_195048</name>
</gene>
<evidence type="ECO:0000256" key="2">
    <source>
        <dbReference type="ARBA" id="ARBA00022884"/>
    </source>
</evidence>
<dbReference type="GO" id="GO:0005737">
    <property type="term" value="C:cytoplasm"/>
    <property type="evidence" value="ECO:0000318"/>
    <property type="project" value="GO_Central"/>
</dbReference>
<evidence type="ECO:0000256" key="1">
    <source>
        <dbReference type="ARBA" id="ARBA00015518"/>
    </source>
</evidence>
<dbReference type="Pfam" id="PF00076">
    <property type="entry name" value="RRM_1"/>
    <property type="match status" value="1"/>
</dbReference>
<dbReference type="PANTHER" id="PTHR13017">
    <property type="entry name" value="5-FORMYLTETRAHYDROFOLATE CYCLO-LIGASE-RELATED"/>
    <property type="match status" value="1"/>
</dbReference>
<dbReference type="OMA" id="DRIHHIA"/>
<evidence type="ECO:0000256" key="4">
    <source>
        <dbReference type="SAM" id="MobiDB-lite"/>
    </source>
</evidence>
<dbReference type="PROSITE" id="PS50102">
    <property type="entry name" value="RRM"/>
    <property type="match status" value="1"/>
</dbReference>
<dbReference type="SMART" id="SM00360">
    <property type="entry name" value="RRM"/>
    <property type="match status" value="1"/>
</dbReference>
<dbReference type="Proteomes" id="UP000015101">
    <property type="component" value="Unassembled WGS sequence"/>
</dbReference>
<feature type="compositionally biased region" description="Low complexity" evidence="4">
    <location>
        <begin position="316"/>
        <end position="326"/>
    </location>
</feature>
<reference evidence="7" key="3">
    <citation type="submission" date="2015-06" db="UniProtKB">
        <authorList>
            <consortium name="EnsemblMetazoa"/>
        </authorList>
    </citation>
    <scope>IDENTIFICATION</scope>
</reference>
<feature type="compositionally biased region" description="Basic residues" evidence="4">
    <location>
        <begin position="334"/>
        <end position="347"/>
    </location>
</feature>
<dbReference type="InterPro" id="IPR000504">
    <property type="entry name" value="RRM_dom"/>
</dbReference>
<keyword evidence="8" id="KW-1185">Reference proteome</keyword>
<dbReference type="Gene3D" id="3.40.50.10420">
    <property type="entry name" value="NagB/RpiA/CoA transferase-like"/>
    <property type="match status" value="1"/>
</dbReference>
<feature type="region of interest" description="Disordered" evidence="4">
    <location>
        <begin position="269"/>
        <end position="355"/>
    </location>
</feature>
<dbReference type="InterPro" id="IPR002698">
    <property type="entry name" value="FTHF_cligase"/>
</dbReference>
<dbReference type="CDD" id="cd00590">
    <property type="entry name" value="RRM_SF"/>
    <property type="match status" value="1"/>
</dbReference>
<feature type="compositionally biased region" description="Basic and acidic residues" evidence="4">
    <location>
        <begin position="289"/>
        <end position="298"/>
    </location>
</feature>
<reference evidence="6 8" key="2">
    <citation type="journal article" date="2013" name="Nature">
        <title>Insights into bilaterian evolution from three spiralian genomes.</title>
        <authorList>
            <person name="Simakov O."/>
            <person name="Marletaz F."/>
            <person name="Cho S.J."/>
            <person name="Edsinger-Gonzales E."/>
            <person name="Havlak P."/>
            <person name="Hellsten U."/>
            <person name="Kuo D.H."/>
            <person name="Larsson T."/>
            <person name="Lv J."/>
            <person name="Arendt D."/>
            <person name="Savage R."/>
            <person name="Osoegawa K."/>
            <person name="de Jong P."/>
            <person name="Grimwood J."/>
            <person name="Chapman J.A."/>
            <person name="Shapiro H."/>
            <person name="Aerts A."/>
            <person name="Otillar R.P."/>
            <person name="Terry A.Y."/>
            <person name="Boore J.L."/>
            <person name="Grigoriev I.V."/>
            <person name="Lindberg D.R."/>
            <person name="Seaver E.C."/>
            <person name="Weisblat D.A."/>
            <person name="Putnam N.H."/>
            <person name="Rokhsar D.S."/>
        </authorList>
    </citation>
    <scope>NUCLEOTIDE SEQUENCE</scope>
</reference>
<dbReference type="GeneID" id="20213244"/>
<dbReference type="PANTHER" id="PTHR13017:SF0">
    <property type="entry name" value="METHENYLTETRAHYDROFOLATE SYNTHASE DOMAIN-CONTAINING PROTEIN"/>
    <property type="match status" value="1"/>
</dbReference>
<sequence>MALQASDAQIAQIRKEVWNNLYDKDELISPTLPYKLVPIFKGIDAAIEKLLELDLIKKTDKLLLSMEKLLKDVRLRILQEKSVMYVTTYKSSMSTVCKVDAPEKANSRYLRQCSNLIMGDRIHHIAAGEVKFDVLLVSSVAVSESGQRTCKDDILGELEFAILSSLGFVTDDTVVVTLVHDCQVFSKLPESKGPHDLPVDFIVTPTRVIQCPKSSKKTEICWSMVAESQMDKLFILKSLRYNQWKSGKDVRLMGETENPTTLEEAVAMETNNGAGGMGRRQQPRGRRISYSDRKDQKKMERKRKTSTKENGDLDGGNEQQQQMNRRQGGGGFRRGARRFFGRQRRRGYNSYRGGGGGGENFKPAIYVGELPKEWTADEFSDFLSKKDVKAASVVKKNEMTHAFAIFDNLEDVNNCLKHLDGLTLEDRPLKVEISRQTARLQKSTAGGDHPKENGA</sequence>
<dbReference type="InterPro" id="IPR024185">
    <property type="entry name" value="FTHF_cligase-like_sf"/>
</dbReference>
<dbReference type="GO" id="GO:0003723">
    <property type="term" value="F:RNA binding"/>
    <property type="evidence" value="ECO:0007669"/>
    <property type="project" value="UniProtKB-UniRule"/>
</dbReference>
<dbReference type="InterPro" id="IPR037171">
    <property type="entry name" value="NagB/RpiA_transferase-like"/>
</dbReference>
<dbReference type="InterPro" id="IPR012677">
    <property type="entry name" value="Nucleotide-bd_a/b_plait_sf"/>
</dbReference>
<dbReference type="SUPFAM" id="SSF100950">
    <property type="entry name" value="NagB/RpiA/CoA transferase-like"/>
    <property type="match status" value="1"/>
</dbReference>
<dbReference type="FunFam" id="3.40.50.10420:FF:000001">
    <property type="entry name" value="Methenyltetrahydrofolate synthase domain-containing protein"/>
    <property type="match status" value="1"/>
</dbReference>
<evidence type="ECO:0000313" key="7">
    <source>
        <dbReference type="EnsemblMetazoa" id="HelroP195048"/>
    </source>
</evidence>
<dbReference type="Pfam" id="PF01812">
    <property type="entry name" value="5-FTHF_cyc-lig"/>
    <property type="match status" value="1"/>
</dbReference>
<organism evidence="7 8">
    <name type="scientific">Helobdella robusta</name>
    <name type="common">Californian leech</name>
    <dbReference type="NCBI Taxonomy" id="6412"/>
    <lineage>
        <taxon>Eukaryota</taxon>
        <taxon>Metazoa</taxon>
        <taxon>Spiralia</taxon>
        <taxon>Lophotrochozoa</taxon>
        <taxon>Annelida</taxon>
        <taxon>Clitellata</taxon>
        <taxon>Hirudinea</taxon>
        <taxon>Rhynchobdellida</taxon>
        <taxon>Glossiphoniidae</taxon>
        <taxon>Helobdella</taxon>
    </lineage>
</organism>
<feature type="domain" description="RRM" evidence="5">
    <location>
        <begin position="363"/>
        <end position="436"/>
    </location>
</feature>
<dbReference type="KEGG" id="hro:HELRODRAFT_195048"/>
<dbReference type="Gene3D" id="3.30.70.330">
    <property type="match status" value="1"/>
</dbReference>
<dbReference type="SUPFAM" id="SSF54928">
    <property type="entry name" value="RNA-binding domain, RBD"/>
    <property type="match status" value="1"/>
</dbReference>
<dbReference type="InterPro" id="IPR035979">
    <property type="entry name" value="RBD_domain_sf"/>
</dbReference>
<dbReference type="eggNOG" id="KOG4410">
    <property type="taxonomic scope" value="Eukaryota"/>
</dbReference>
<accession>T1FWP9</accession>
<evidence type="ECO:0000256" key="3">
    <source>
        <dbReference type="PROSITE-ProRule" id="PRU00176"/>
    </source>
</evidence>
<dbReference type="AlphaFoldDB" id="T1FWP9"/>
<dbReference type="RefSeq" id="XP_009012239.1">
    <property type="nucleotide sequence ID" value="XM_009013991.1"/>
</dbReference>